<feature type="compositionally biased region" description="Low complexity" evidence="1">
    <location>
        <begin position="272"/>
        <end position="296"/>
    </location>
</feature>
<reference evidence="2" key="2">
    <citation type="submission" date="2023-05" db="EMBL/GenBank/DDBJ databases">
        <authorList>
            <consortium name="Lawrence Berkeley National Laboratory"/>
            <person name="Steindorff A."/>
            <person name="Hensen N."/>
            <person name="Bonometti L."/>
            <person name="Westerberg I."/>
            <person name="Brannstrom I.O."/>
            <person name="Guillou S."/>
            <person name="Cros-Aarteil S."/>
            <person name="Calhoun S."/>
            <person name="Haridas S."/>
            <person name="Kuo A."/>
            <person name="Mondo S."/>
            <person name="Pangilinan J."/>
            <person name="Riley R."/>
            <person name="Labutti K."/>
            <person name="Andreopoulos B."/>
            <person name="Lipzen A."/>
            <person name="Chen C."/>
            <person name="Yanf M."/>
            <person name="Daum C."/>
            <person name="Ng V."/>
            <person name="Clum A."/>
            <person name="Ohm R."/>
            <person name="Martin F."/>
            <person name="Silar P."/>
            <person name="Natvig D."/>
            <person name="Lalanne C."/>
            <person name="Gautier V."/>
            <person name="Ament-Velasquez S.L."/>
            <person name="Kruys A."/>
            <person name="Hutchinson M.I."/>
            <person name="Powell A.J."/>
            <person name="Barry K."/>
            <person name="Miller A.N."/>
            <person name="Grigoriev I.V."/>
            <person name="Debuchy R."/>
            <person name="Gladieux P."/>
            <person name="Thoren M.H."/>
            <person name="Johannesson H."/>
        </authorList>
    </citation>
    <scope>NUCLEOTIDE SEQUENCE</scope>
    <source>
        <strain evidence="2">PSN293</strain>
    </source>
</reference>
<keyword evidence="3" id="KW-1185">Reference proteome</keyword>
<name>A0AAN6YFY0_9PEZI</name>
<proteinExistence type="predicted"/>
<comment type="caution">
    <text evidence="2">The sequence shown here is derived from an EMBL/GenBank/DDBJ whole genome shotgun (WGS) entry which is preliminary data.</text>
</comment>
<reference evidence="2" key="1">
    <citation type="journal article" date="2023" name="Mol. Phylogenet. Evol.">
        <title>Genome-scale phylogeny and comparative genomics of the fungal order Sordariales.</title>
        <authorList>
            <person name="Hensen N."/>
            <person name="Bonometti L."/>
            <person name="Westerberg I."/>
            <person name="Brannstrom I.O."/>
            <person name="Guillou S."/>
            <person name="Cros-Aarteil S."/>
            <person name="Calhoun S."/>
            <person name="Haridas S."/>
            <person name="Kuo A."/>
            <person name="Mondo S."/>
            <person name="Pangilinan J."/>
            <person name="Riley R."/>
            <person name="LaButti K."/>
            <person name="Andreopoulos B."/>
            <person name="Lipzen A."/>
            <person name="Chen C."/>
            <person name="Yan M."/>
            <person name="Daum C."/>
            <person name="Ng V."/>
            <person name="Clum A."/>
            <person name="Steindorff A."/>
            <person name="Ohm R.A."/>
            <person name="Martin F."/>
            <person name="Silar P."/>
            <person name="Natvig D.O."/>
            <person name="Lalanne C."/>
            <person name="Gautier V."/>
            <person name="Ament-Velasquez S.L."/>
            <person name="Kruys A."/>
            <person name="Hutchinson M.I."/>
            <person name="Powell A.J."/>
            <person name="Barry K."/>
            <person name="Miller A.N."/>
            <person name="Grigoriev I.V."/>
            <person name="Debuchy R."/>
            <person name="Gladieux P."/>
            <person name="Hiltunen Thoren M."/>
            <person name="Johannesson H."/>
        </authorList>
    </citation>
    <scope>NUCLEOTIDE SEQUENCE</scope>
    <source>
        <strain evidence="2">PSN293</strain>
    </source>
</reference>
<evidence type="ECO:0000313" key="2">
    <source>
        <dbReference type="EMBL" id="KAK4218613.1"/>
    </source>
</evidence>
<dbReference type="EMBL" id="MU858052">
    <property type="protein sequence ID" value="KAK4218613.1"/>
    <property type="molecule type" value="Genomic_DNA"/>
</dbReference>
<organism evidence="2 3">
    <name type="scientific">Rhypophila decipiens</name>
    <dbReference type="NCBI Taxonomy" id="261697"/>
    <lineage>
        <taxon>Eukaryota</taxon>
        <taxon>Fungi</taxon>
        <taxon>Dikarya</taxon>
        <taxon>Ascomycota</taxon>
        <taxon>Pezizomycotina</taxon>
        <taxon>Sordariomycetes</taxon>
        <taxon>Sordariomycetidae</taxon>
        <taxon>Sordariales</taxon>
        <taxon>Naviculisporaceae</taxon>
        <taxon>Rhypophila</taxon>
    </lineage>
</organism>
<evidence type="ECO:0000313" key="3">
    <source>
        <dbReference type="Proteomes" id="UP001301769"/>
    </source>
</evidence>
<evidence type="ECO:0000256" key="1">
    <source>
        <dbReference type="SAM" id="MobiDB-lite"/>
    </source>
</evidence>
<sequence length="320" mass="34908">MCIPPISCLRPKSAPENTSSEVAATLAEPQPAPRIPAATVIEPAAAAPAPTTVAPSQQYLLPATYPLTEHNLLCLQAEFGDRALVERSTIETGRIILKRKTIKRWLDKINPHQTEPPEFGPVNAEIWRRTNIRGLSTGWSITIPFILKRHARLRLIAQVQQRDDRPGADPRGPHRMLWDLQSIYPAETLEEYFEEVDRRMRAELREFLLEFPAGTGQAGDESWRAWAMRVLEDAGELPLVLPPGNGITSASASASAHGLRTSNSNISGVGTGTLSTIPTTTTTTSTTTPTAAPPKTIGMAMGREELEKSTLVEPDTLGKT</sequence>
<feature type="region of interest" description="Disordered" evidence="1">
    <location>
        <begin position="263"/>
        <end position="296"/>
    </location>
</feature>
<dbReference type="AlphaFoldDB" id="A0AAN6YFY0"/>
<gene>
    <name evidence="2" type="ORF">QBC37DRAFT_368850</name>
</gene>
<accession>A0AAN6YFY0</accession>
<protein>
    <submittedName>
        <fullName evidence="2">Uncharacterized protein</fullName>
    </submittedName>
</protein>
<dbReference type="Proteomes" id="UP001301769">
    <property type="component" value="Unassembled WGS sequence"/>
</dbReference>